<dbReference type="Proteomes" id="UP001420932">
    <property type="component" value="Unassembled WGS sequence"/>
</dbReference>
<dbReference type="PANTHER" id="PTHR31645">
    <property type="entry name" value="OLIGOPEPTIDE TRANSPORTER YGL114W-RELATED"/>
    <property type="match status" value="1"/>
</dbReference>
<evidence type="ECO:0000313" key="1">
    <source>
        <dbReference type="EMBL" id="KAK9106354.1"/>
    </source>
</evidence>
<dbReference type="GO" id="GO:0016020">
    <property type="term" value="C:membrane"/>
    <property type="evidence" value="ECO:0007669"/>
    <property type="project" value="TreeGrafter"/>
</dbReference>
<comment type="caution">
    <text evidence="1">The sequence shown here is derived from an EMBL/GenBank/DDBJ whole genome shotgun (WGS) entry which is preliminary data.</text>
</comment>
<evidence type="ECO:0000313" key="2">
    <source>
        <dbReference type="Proteomes" id="UP001420932"/>
    </source>
</evidence>
<dbReference type="EMBL" id="JBBNAF010000010">
    <property type="protein sequence ID" value="KAK9106354.1"/>
    <property type="molecule type" value="Genomic_DNA"/>
</dbReference>
<proteinExistence type="predicted"/>
<organism evidence="1 2">
    <name type="scientific">Stephania yunnanensis</name>
    <dbReference type="NCBI Taxonomy" id="152371"/>
    <lineage>
        <taxon>Eukaryota</taxon>
        <taxon>Viridiplantae</taxon>
        <taxon>Streptophyta</taxon>
        <taxon>Embryophyta</taxon>
        <taxon>Tracheophyta</taxon>
        <taxon>Spermatophyta</taxon>
        <taxon>Magnoliopsida</taxon>
        <taxon>Ranunculales</taxon>
        <taxon>Menispermaceae</taxon>
        <taxon>Menispermoideae</taxon>
        <taxon>Cissampelideae</taxon>
        <taxon>Stephania</taxon>
    </lineage>
</organism>
<protein>
    <submittedName>
        <fullName evidence="1">Uncharacterized protein</fullName>
    </submittedName>
</protein>
<reference evidence="1 2" key="1">
    <citation type="submission" date="2024-01" db="EMBL/GenBank/DDBJ databases">
        <title>Genome assemblies of Stephania.</title>
        <authorList>
            <person name="Yang L."/>
        </authorList>
    </citation>
    <scope>NUCLEOTIDE SEQUENCE [LARGE SCALE GENOMIC DNA]</scope>
    <source>
        <strain evidence="1">YNDBR</strain>
        <tissue evidence="1">Leaf</tissue>
    </source>
</reference>
<keyword evidence="2" id="KW-1185">Reference proteome</keyword>
<name>A0AAP0F7L5_9MAGN</name>
<dbReference type="GO" id="GO:0035673">
    <property type="term" value="F:oligopeptide transmembrane transporter activity"/>
    <property type="evidence" value="ECO:0007669"/>
    <property type="project" value="InterPro"/>
</dbReference>
<dbReference type="AlphaFoldDB" id="A0AAP0F7L5"/>
<gene>
    <name evidence="1" type="ORF">Syun_022365</name>
</gene>
<dbReference type="InterPro" id="IPR045035">
    <property type="entry name" value="YSL-like"/>
</dbReference>
<dbReference type="PANTHER" id="PTHR31645:SF76">
    <property type="entry name" value="METAL-NICOTIANAMINE TRANSPORTER YSL8-RELATED"/>
    <property type="match status" value="1"/>
</dbReference>
<accession>A0AAP0F7L5</accession>
<sequence length="104" mass="11537">MRPLIDAKKGDWYRADLDPQSLRGLQGYKVLIGIAMILGDELYNLSKVFGSTIFNLIRRCQNIGVIGSEYPAPNALVFRNMAILGVEGLSHCINPSFGRCLHQS</sequence>